<dbReference type="AlphaFoldDB" id="A0A066UMM5"/>
<dbReference type="EMBL" id="AOMT01000013">
    <property type="protein sequence ID" value="KDN25468.1"/>
    <property type="molecule type" value="Genomic_DNA"/>
</dbReference>
<evidence type="ECO:0000313" key="1">
    <source>
        <dbReference type="EMBL" id="KDN25468.1"/>
    </source>
</evidence>
<dbReference type="eggNOG" id="COG4253">
    <property type="taxonomic scope" value="Bacteria"/>
</dbReference>
<dbReference type="RefSeq" id="WP_036363849.1">
    <property type="nucleotide sequence ID" value="NZ_AOMT01000013.1"/>
</dbReference>
<reference evidence="1 2" key="1">
    <citation type="journal article" date="2014" name="Genome Announc.">
        <title>Draft Genome Sequence of Moraxella bovoculi Strain 237T (ATCC BAA-1259T) Isolated from a Calf with Infectious Bovine Keratoconjunctivitis.</title>
        <authorList>
            <person name="Calcutt M.J."/>
            <person name="Foecking M.F."/>
            <person name="Martin N.T."/>
            <person name="Mhlanga-Mutangadura T."/>
            <person name="Reilly T.J."/>
        </authorList>
    </citation>
    <scope>NUCLEOTIDE SEQUENCE [LARGE SCALE GENOMIC DNA]</scope>
    <source>
        <strain evidence="1 2">237</strain>
    </source>
</reference>
<proteinExistence type="predicted"/>
<organism evidence="1 2">
    <name type="scientific">Moraxella bovoculi 237</name>
    <dbReference type="NCBI Taxonomy" id="743974"/>
    <lineage>
        <taxon>Bacteria</taxon>
        <taxon>Pseudomonadati</taxon>
        <taxon>Pseudomonadota</taxon>
        <taxon>Gammaproteobacteria</taxon>
        <taxon>Moraxellales</taxon>
        <taxon>Moraxellaceae</taxon>
        <taxon>Moraxella</taxon>
    </lineage>
</organism>
<protein>
    <recommendedName>
        <fullName evidence="3">Type IV secretion protein Rhs</fullName>
    </recommendedName>
</protein>
<evidence type="ECO:0008006" key="3">
    <source>
        <dbReference type="Google" id="ProtNLM"/>
    </source>
</evidence>
<evidence type="ECO:0000313" key="2">
    <source>
        <dbReference type="Proteomes" id="UP000035860"/>
    </source>
</evidence>
<dbReference type="Proteomes" id="UP000035860">
    <property type="component" value="Unassembled WGS sequence"/>
</dbReference>
<keyword evidence="2" id="KW-1185">Reference proteome</keyword>
<comment type="caution">
    <text evidence="1">The sequence shown here is derived from an EMBL/GenBank/DDBJ whole genome shotgun (WGS) entry which is preliminary data.</text>
</comment>
<sequence length="169" mass="20385">MINWALPWLKLPWFIKKYQKIKPPVRHLTDGEVALARGVFGELMDYNRVRVVNYPYIPWQSDDVFIAPNGWIFVGGRHYRDDFSAHGRLYQQIFIHEMTHVLQYQHGINVLLKGAWLQTLHYLSLKKYNPYRYTFDQYKSFWDYNIEQQGRIAEHIYLGKIPNILCKRH</sequence>
<dbReference type="GeneID" id="301976405"/>
<gene>
    <name evidence="1" type="ORF">MBO_03782</name>
</gene>
<name>A0A066UMM5_9GAMM</name>
<accession>A0A066UMM5</accession>